<feature type="transmembrane region" description="Helical" evidence="2">
    <location>
        <begin position="75"/>
        <end position="94"/>
    </location>
</feature>
<dbReference type="EMBL" id="MRBO01000442">
    <property type="protein sequence ID" value="KAB2584387.1"/>
    <property type="molecule type" value="Genomic_DNA"/>
</dbReference>
<dbReference type="Proteomes" id="UP000325576">
    <property type="component" value="Unassembled WGS sequence"/>
</dbReference>
<reference evidence="3 4" key="1">
    <citation type="journal article" date="2017" name="Poromechanics V (2013)">
        <title>Genomic Characterization of the Arsenic-Tolerant Actinobacterium, &lt;i&gt;Rhodococcus erythropolis&lt;/i&gt; S43.</title>
        <authorList>
            <person name="Retamal-Morales G."/>
            <person name="Mehnert M."/>
            <person name="Schwabe R."/>
            <person name="Tischler D."/>
            <person name="Schloemann M."/>
            <person name="Levican G.J."/>
        </authorList>
    </citation>
    <scope>NUCLEOTIDE SEQUENCE [LARGE SCALE GENOMIC DNA]</scope>
    <source>
        <strain evidence="3 4">S43</strain>
    </source>
</reference>
<name>A0A0C3A8P5_RHOER</name>
<feature type="transmembrane region" description="Helical" evidence="2">
    <location>
        <begin position="44"/>
        <end position="63"/>
    </location>
</feature>
<keyword evidence="2" id="KW-0812">Transmembrane</keyword>
<evidence type="ECO:0000256" key="2">
    <source>
        <dbReference type="SAM" id="Phobius"/>
    </source>
</evidence>
<evidence type="ECO:0000313" key="4">
    <source>
        <dbReference type="Proteomes" id="UP000325576"/>
    </source>
</evidence>
<dbReference type="AlphaFoldDB" id="A0A0C3A8P5"/>
<proteinExistence type="predicted"/>
<sequence length="161" mass="18574">MYGANKHWYSVAMQNEYSEDEIARSARRFLYRHSPFKSIDPYQLVPLTLGVGLTISCMVIAIQLKGYLFNNPAAVSLWIMALTLAISVIIHGIARSAIDRREDRIYKDQLYLYEQECERYHEMIARGQNSEIIRSEPSESQVRFNTPNPASIDLDDPRGWS</sequence>
<gene>
    <name evidence="3" type="ORF">BS297_15720</name>
</gene>
<evidence type="ECO:0000313" key="3">
    <source>
        <dbReference type="EMBL" id="KAB2584387.1"/>
    </source>
</evidence>
<feature type="region of interest" description="Disordered" evidence="1">
    <location>
        <begin position="136"/>
        <end position="161"/>
    </location>
</feature>
<keyword evidence="2" id="KW-0472">Membrane</keyword>
<feature type="compositionally biased region" description="Polar residues" evidence="1">
    <location>
        <begin position="136"/>
        <end position="149"/>
    </location>
</feature>
<organism evidence="3 4">
    <name type="scientific">Rhodococcus erythropolis</name>
    <name type="common">Arthrobacter picolinophilus</name>
    <dbReference type="NCBI Taxonomy" id="1833"/>
    <lineage>
        <taxon>Bacteria</taxon>
        <taxon>Bacillati</taxon>
        <taxon>Actinomycetota</taxon>
        <taxon>Actinomycetes</taxon>
        <taxon>Mycobacteriales</taxon>
        <taxon>Nocardiaceae</taxon>
        <taxon>Rhodococcus</taxon>
        <taxon>Rhodococcus erythropolis group</taxon>
    </lineage>
</organism>
<protein>
    <submittedName>
        <fullName evidence="3">Uncharacterized protein</fullName>
    </submittedName>
</protein>
<keyword evidence="2" id="KW-1133">Transmembrane helix</keyword>
<accession>A0A0C3A8P5</accession>
<evidence type="ECO:0000256" key="1">
    <source>
        <dbReference type="SAM" id="MobiDB-lite"/>
    </source>
</evidence>
<comment type="caution">
    <text evidence="3">The sequence shown here is derived from an EMBL/GenBank/DDBJ whole genome shotgun (WGS) entry which is preliminary data.</text>
</comment>